<keyword evidence="3" id="KW-1185">Reference proteome</keyword>
<gene>
    <name evidence="2" type="ORF">CHILSU_LOCUS7134</name>
</gene>
<evidence type="ECO:0000259" key="1">
    <source>
        <dbReference type="Pfam" id="PF00102"/>
    </source>
</evidence>
<dbReference type="EMBL" id="OU963919">
    <property type="protein sequence ID" value="CAH0403843.1"/>
    <property type="molecule type" value="Genomic_DNA"/>
</dbReference>
<dbReference type="InterPro" id="IPR000242">
    <property type="entry name" value="PTP_cat"/>
</dbReference>
<sequence>MIWLIRNLPRRTPRNSAGNVISLLEYFLSMDETNFWMVMDRCPECTSNLLIIARDRHLQRKANRLANMIAQEDVLEIEGGKEKCFPYWSEEEQSSLNFQKFKVTTTKIERFPHYVKTTLLLTD</sequence>
<accession>A0ABN8BAQ1</accession>
<dbReference type="InterPro" id="IPR029021">
    <property type="entry name" value="Prot-tyrosine_phosphatase-like"/>
</dbReference>
<proteinExistence type="predicted"/>
<evidence type="ECO:0000313" key="2">
    <source>
        <dbReference type="EMBL" id="CAH0403843.1"/>
    </source>
</evidence>
<organism evidence="2 3">
    <name type="scientific">Chilo suppressalis</name>
    <name type="common">Asiatic rice borer moth</name>
    <dbReference type="NCBI Taxonomy" id="168631"/>
    <lineage>
        <taxon>Eukaryota</taxon>
        <taxon>Metazoa</taxon>
        <taxon>Ecdysozoa</taxon>
        <taxon>Arthropoda</taxon>
        <taxon>Hexapoda</taxon>
        <taxon>Insecta</taxon>
        <taxon>Pterygota</taxon>
        <taxon>Neoptera</taxon>
        <taxon>Endopterygota</taxon>
        <taxon>Lepidoptera</taxon>
        <taxon>Glossata</taxon>
        <taxon>Ditrysia</taxon>
        <taxon>Pyraloidea</taxon>
        <taxon>Crambidae</taxon>
        <taxon>Crambinae</taxon>
        <taxon>Chilo</taxon>
    </lineage>
</organism>
<name>A0ABN8BAQ1_CHISP</name>
<dbReference type="Gene3D" id="3.90.190.10">
    <property type="entry name" value="Protein tyrosine phosphatase superfamily"/>
    <property type="match status" value="1"/>
</dbReference>
<dbReference type="Pfam" id="PF00102">
    <property type="entry name" value="Y_phosphatase"/>
    <property type="match status" value="1"/>
</dbReference>
<feature type="domain" description="Tyrosine-protein phosphatase" evidence="1">
    <location>
        <begin position="77"/>
        <end position="121"/>
    </location>
</feature>
<dbReference type="SUPFAM" id="SSF52799">
    <property type="entry name" value="(Phosphotyrosine protein) phosphatases II"/>
    <property type="match status" value="1"/>
</dbReference>
<reference evidence="2" key="1">
    <citation type="submission" date="2021-12" db="EMBL/GenBank/DDBJ databases">
        <authorList>
            <person name="King R."/>
        </authorList>
    </citation>
    <scope>NUCLEOTIDE SEQUENCE</scope>
</reference>
<evidence type="ECO:0000313" key="3">
    <source>
        <dbReference type="Proteomes" id="UP001153292"/>
    </source>
</evidence>
<dbReference type="Proteomes" id="UP001153292">
    <property type="component" value="Chromosome 26"/>
</dbReference>
<protein>
    <recommendedName>
        <fullName evidence="1">Tyrosine-protein phosphatase domain-containing protein</fullName>
    </recommendedName>
</protein>